<dbReference type="HAMAP" id="MF_00092">
    <property type="entry name" value="MutS2"/>
    <property type="match status" value="1"/>
</dbReference>
<dbReference type="NCBIfam" id="TIGR01069">
    <property type="entry name" value="mutS2"/>
    <property type="match status" value="1"/>
</dbReference>
<dbReference type="GO" id="GO:0140664">
    <property type="term" value="F:ATP-dependent DNA damage sensor activity"/>
    <property type="evidence" value="ECO:0007669"/>
    <property type="project" value="InterPro"/>
</dbReference>
<dbReference type="GO" id="GO:0019843">
    <property type="term" value="F:rRNA binding"/>
    <property type="evidence" value="ECO:0007669"/>
    <property type="project" value="UniProtKB-UniRule"/>
</dbReference>
<dbReference type="GO" id="GO:0004519">
    <property type="term" value="F:endonuclease activity"/>
    <property type="evidence" value="ECO:0007669"/>
    <property type="project" value="UniProtKB-UniRule"/>
</dbReference>
<dbReference type="GO" id="GO:0045910">
    <property type="term" value="P:negative regulation of DNA recombination"/>
    <property type="evidence" value="ECO:0007669"/>
    <property type="project" value="InterPro"/>
</dbReference>
<keyword evidence="6 8" id="KW-0694">RNA-binding</keyword>
<dbReference type="GO" id="GO:0030983">
    <property type="term" value="F:mismatched DNA binding"/>
    <property type="evidence" value="ECO:0007669"/>
    <property type="project" value="InterPro"/>
</dbReference>
<evidence type="ECO:0000256" key="7">
    <source>
        <dbReference type="ARBA" id="ARBA00023125"/>
    </source>
</evidence>
<keyword evidence="7 8" id="KW-0238">DNA-binding</keyword>
<keyword evidence="4 8" id="KW-0378">Hydrolase</keyword>
<dbReference type="PIRSF" id="PIRSF005814">
    <property type="entry name" value="MutS_YshD"/>
    <property type="match status" value="1"/>
</dbReference>
<evidence type="ECO:0000259" key="10">
    <source>
        <dbReference type="PROSITE" id="PS50828"/>
    </source>
</evidence>
<proteinExistence type="inferred from homology"/>
<dbReference type="SMART" id="SM00534">
    <property type="entry name" value="MUTSac"/>
    <property type="match status" value="1"/>
</dbReference>
<evidence type="ECO:0000256" key="3">
    <source>
        <dbReference type="ARBA" id="ARBA00022741"/>
    </source>
</evidence>
<dbReference type="InterPro" id="IPR045076">
    <property type="entry name" value="MutS"/>
</dbReference>
<dbReference type="GO" id="GO:0006298">
    <property type="term" value="P:mismatch repair"/>
    <property type="evidence" value="ECO:0007669"/>
    <property type="project" value="InterPro"/>
</dbReference>
<dbReference type="Proteomes" id="UP000199208">
    <property type="component" value="Unassembled WGS sequence"/>
</dbReference>
<dbReference type="CDD" id="cd03280">
    <property type="entry name" value="ABC_MutS2"/>
    <property type="match status" value="1"/>
</dbReference>
<feature type="binding site" evidence="8">
    <location>
        <begin position="335"/>
        <end position="342"/>
    </location>
    <ligand>
        <name>ATP</name>
        <dbReference type="ChEBI" id="CHEBI:30616"/>
    </ligand>
</feature>
<dbReference type="FunFam" id="3.40.50.300:FF:000830">
    <property type="entry name" value="Endonuclease MutS2"/>
    <property type="match status" value="1"/>
</dbReference>
<dbReference type="STRING" id="1120920.SAMN03080599_00783"/>
<evidence type="ECO:0000256" key="5">
    <source>
        <dbReference type="ARBA" id="ARBA00022840"/>
    </source>
</evidence>
<dbReference type="Pfam" id="PF01713">
    <property type="entry name" value="Smr"/>
    <property type="match status" value="1"/>
</dbReference>
<dbReference type="OrthoDB" id="9808166at2"/>
<sequence length="789" mass="87462">MNPRSLRVLELPKIIAMLAELVSCSLTRQRVLDLEPSGNMEEVRERLRETDEASALIMRHSSPPFGPVHDLRPHAKISAIGSFLSPGQLMEVSDSLRTARNVRQFILKNAGEGSEMPILRGLAEVLVPVKDLEDTINNAILGENLVSDNASHALKKIRREIENKHQAIRNKLDSIIRDTSNQKYLQDALVTIRQDRFVVPVKSEYKHMIKGLVHDQSGSGSTLYIEPLAIVELNNGLKELRLEEQEEIVRVLTEITAEVAESADALLSNQETLIQLDMILAKGKLAHKMKASSPELNREGKIRLKNGRHPLIDPKAVVPSNFWIGDTFKTLLITGPNTGGKTVTLKTVGLLTLMAQCGLHIPADHGSNIAVFDQVFADIGDEQSIEQSLSTFSSHMTNIVDILNHVDANSLVLFDELGAGTDPTEGAALAKAILTKLFDWKVTTVATTHYSELKEFALVTPGVENASVEFDVETLSPTYRLLIGVPGKSNAFEISRKLGLSKEIVESAKTWIETNAIAFEDVLAKIENNRKTSEAERDEAIRMRVDAEKLRKSLEEKDEKIAEQRAKLIREAKEEARKLLKEAKEEADALARELREISGGLSKDHLRRVEELRRKLKSNMDELQTPLLEDLYEVEPPKDLRLGDLVQLVHLNQKGNVVTLPDDKGELMVQVGIMKISVNLSNLKKIEEKPAQAKRQGKGGRGFENKTVNAKTEIDLRGLNVEEAMAELDKYLDDASLANLKSVRIIHGIGTGALKAGLKPYFKNHPHVKTARDGVYGEGGLGVTVLELK</sequence>
<dbReference type="SMART" id="SM00463">
    <property type="entry name" value="SMR"/>
    <property type="match status" value="1"/>
</dbReference>
<dbReference type="Gene3D" id="3.40.50.300">
    <property type="entry name" value="P-loop containing nucleotide triphosphate hydrolases"/>
    <property type="match status" value="1"/>
</dbReference>
<dbReference type="Pfam" id="PF20297">
    <property type="entry name" value="MSSS"/>
    <property type="match status" value="1"/>
</dbReference>
<evidence type="ECO:0000256" key="4">
    <source>
        <dbReference type="ARBA" id="ARBA00022801"/>
    </source>
</evidence>
<dbReference type="InterPro" id="IPR036187">
    <property type="entry name" value="DNA_mismatch_repair_MutS_sf"/>
</dbReference>
<dbReference type="SMART" id="SM00533">
    <property type="entry name" value="MUTSd"/>
    <property type="match status" value="1"/>
</dbReference>
<dbReference type="AlphaFoldDB" id="A0A1G5RVV0"/>
<keyword evidence="3 8" id="KW-0547">Nucleotide-binding</keyword>
<feature type="coiled-coil region" evidence="9">
    <location>
        <begin position="523"/>
        <end position="622"/>
    </location>
</feature>
<dbReference type="EC" id="3.6.4.-" evidence="8"/>
<dbReference type="SUPFAM" id="SSF52540">
    <property type="entry name" value="P-loop containing nucleoside triphosphate hydrolases"/>
    <property type="match status" value="1"/>
</dbReference>
<dbReference type="EC" id="3.1.-.-" evidence="8"/>
<comment type="similarity">
    <text evidence="8">Belongs to the DNA mismatch repair MutS family. MutS2 subfamily.</text>
</comment>
<evidence type="ECO:0000313" key="12">
    <source>
        <dbReference type="Proteomes" id="UP000199208"/>
    </source>
</evidence>
<dbReference type="PANTHER" id="PTHR48466">
    <property type="entry name" value="OS10G0509000 PROTEIN-RELATED"/>
    <property type="match status" value="1"/>
</dbReference>
<evidence type="ECO:0000256" key="8">
    <source>
        <dbReference type="HAMAP-Rule" id="MF_00092"/>
    </source>
</evidence>
<organism evidence="11 12">
    <name type="scientific">Acidaminobacter hydrogenoformans DSM 2784</name>
    <dbReference type="NCBI Taxonomy" id="1120920"/>
    <lineage>
        <taxon>Bacteria</taxon>
        <taxon>Bacillati</taxon>
        <taxon>Bacillota</taxon>
        <taxon>Clostridia</taxon>
        <taxon>Peptostreptococcales</taxon>
        <taxon>Acidaminobacteraceae</taxon>
        <taxon>Acidaminobacter</taxon>
    </lineage>
</organism>
<comment type="function">
    <text evidence="8">Acts as a ribosome collision sensor, splitting the ribosome into its 2 subunits. Detects stalled/collided 70S ribosomes which it binds and splits by an ATP-hydrolysis driven conformational change. Acts upstream of the ribosome quality control system (RQC), a ribosome-associated complex that mediates the extraction of incompletely synthesized nascent chains from stalled ribosomes and their subsequent degradation. Probably generates substrates for RQC.</text>
</comment>
<dbReference type="PANTHER" id="PTHR48466:SF2">
    <property type="entry name" value="OS10G0509000 PROTEIN"/>
    <property type="match status" value="1"/>
</dbReference>
<dbReference type="InterPro" id="IPR000432">
    <property type="entry name" value="DNA_mismatch_repair_MutS_C"/>
</dbReference>
<evidence type="ECO:0000256" key="6">
    <source>
        <dbReference type="ARBA" id="ARBA00022884"/>
    </source>
</evidence>
<evidence type="ECO:0000256" key="9">
    <source>
        <dbReference type="SAM" id="Coils"/>
    </source>
</evidence>
<keyword evidence="12" id="KW-1185">Reference proteome</keyword>
<dbReference type="InterPro" id="IPR005747">
    <property type="entry name" value="MutS2"/>
</dbReference>
<evidence type="ECO:0000313" key="11">
    <source>
        <dbReference type="EMBL" id="SCZ77561.1"/>
    </source>
</evidence>
<gene>
    <name evidence="8" type="primary">mutS2</name>
    <name evidence="8" type="synonym">rqcU</name>
    <name evidence="11" type="ORF">SAMN03080599_00783</name>
</gene>
<dbReference type="GO" id="GO:0005524">
    <property type="term" value="F:ATP binding"/>
    <property type="evidence" value="ECO:0007669"/>
    <property type="project" value="UniProtKB-UniRule"/>
</dbReference>
<keyword evidence="9" id="KW-0175">Coiled coil</keyword>
<dbReference type="Pfam" id="PF00488">
    <property type="entry name" value="MutS_V"/>
    <property type="match status" value="1"/>
</dbReference>
<comment type="function">
    <text evidence="8">Endonuclease that is involved in the suppression of homologous recombination and thus may have a key role in the control of bacterial genetic diversity.</text>
</comment>
<dbReference type="InterPro" id="IPR002625">
    <property type="entry name" value="Smr_dom"/>
</dbReference>
<dbReference type="EMBL" id="FMWL01000003">
    <property type="protein sequence ID" value="SCZ77561.1"/>
    <property type="molecule type" value="Genomic_DNA"/>
</dbReference>
<feature type="domain" description="Smr" evidence="10">
    <location>
        <begin position="714"/>
        <end position="789"/>
    </location>
</feature>
<accession>A0A1G5RVV0</accession>
<keyword evidence="5 8" id="KW-0067">ATP-binding</keyword>
<dbReference type="InterPro" id="IPR007696">
    <property type="entry name" value="DNA_mismatch_repair_MutS_core"/>
</dbReference>
<dbReference type="InterPro" id="IPR046893">
    <property type="entry name" value="MSSS"/>
</dbReference>
<reference evidence="11 12" key="1">
    <citation type="submission" date="2016-10" db="EMBL/GenBank/DDBJ databases">
        <authorList>
            <person name="de Groot N.N."/>
        </authorList>
    </citation>
    <scope>NUCLEOTIDE SEQUENCE [LARGE SCALE GENOMIC DNA]</scope>
    <source>
        <strain evidence="11 12">DSM 2784</strain>
    </source>
</reference>
<dbReference type="PROSITE" id="PS00486">
    <property type="entry name" value="DNA_MISMATCH_REPAIR_2"/>
    <property type="match status" value="1"/>
</dbReference>
<dbReference type="SUPFAM" id="SSF160443">
    <property type="entry name" value="SMR domain-like"/>
    <property type="match status" value="1"/>
</dbReference>
<comment type="subunit">
    <text evidence="8">Homodimer. Binds to stalled ribosomes, contacting rRNA.</text>
</comment>
<dbReference type="InterPro" id="IPR036063">
    <property type="entry name" value="Smr_dom_sf"/>
</dbReference>
<dbReference type="RefSeq" id="WP_092589592.1">
    <property type="nucleotide sequence ID" value="NZ_FMWL01000003.1"/>
</dbReference>
<dbReference type="GO" id="GO:0043023">
    <property type="term" value="F:ribosomal large subunit binding"/>
    <property type="evidence" value="ECO:0007669"/>
    <property type="project" value="UniProtKB-UniRule"/>
</dbReference>
<name>A0A1G5RVV0_9FIRM</name>
<dbReference type="InterPro" id="IPR027417">
    <property type="entry name" value="P-loop_NTPase"/>
</dbReference>
<dbReference type="PROSITE" id="PS50828">
    <property type="entry name" value="SMR"/>
    <property type="match status" value="1"/>
</dbReference>
<dbReference type="Gene3D" id="3.30.1370.110">
    <property type="match status" value="1"/>
</dbReference>
<dbReference type="GO" id="GO:0016887">
    <property type="term" value="F:ATP hydrolysis activity"/>
    <property type="evidence" value="ECO:0007669"/>
    <property type="project" value="InterPro"/>
</dbReference>
<evidence type="ECO:0000256" key="1">
    <source>
        <dbReference type="ARBA" id="ARBA00022722"/>
    </source>
</evidence>
<dbReference type="SUPFAM" id="SSF48334">
    <property type="entry name" value="DNA repair protein MutS, domain III"/>
    <property type="match status" value="1"/>
</dbReference>
<keyword evidence="1 8" id="KW-0540">Nuclease</keyword>
<protein>
    <recommendedName>
        <fullName evidence="8">Endonuclease MutS2</fullName>
        <ecNumber evidence="8">3.1.-.-</ecNumber>
    </recommendedName>
    <alternativeName>
        <fullName evidence="8">Ribosome-associated protein quality control-upstream factor</fullName>
        <shortName evidence="8">RQC-upstream factor</shortName>
        <shortName evidence="8">RqcU</shortName>
        <ecNumber evidence="8">3.6.4.-</ecNumber>
    </alternativeName>
</protein>
<evidence type="ECO:0000256" key="2">
    <source>
        <dbReference type="ARBA" id="ARBA00022730"/>
    </source>
</evidence>
<keyword evidence="8" id="KW-0255">Endonuclease</keyword>
<dbReference type="GO" id="GO:0072344">
    <property type="term" value="P:rescue of stalled ribosome"/>
    <property type="evidence" value="ECO:0007669"/>
    <property type="project" value="UniProtKB-UniRule"/>
</dbReference>
<keyword evidence="2 8" id="KW-0699">rRNA-binding</keyword>
<dbReference type="CDD" id="cd06503">
    <property type="entry name" value="ATP-synt_Fo_b"/>
    <property type="match status" value="1"/>
</dbReference>